<dbReference type="AlphaFoldDB" id="A0A382YMY6"/>
<protein>
    <submittedName>
        <fullName evidence="1">Uncharacterized protein</fullName>
    </submittedName>
</protein>
<accession>A0A382YMY6</accession>
<reference evidence="1" key="1">
    <citation type="submission" date="2018-05" db="EMBL/GenBank/DDBJ databases">
        <authorList>
            <person name="Lanie J.A."/>
            <person name="Ng W.-L."/>
            <person name="Kazmierczak K.M."/>
            <person name="Andrzejewski T.M."/>
            <person name="Davidsen T.M."/>
            <person name="Wayne K.J."/>
            <person name="Tettelin H."/>
            <person name="Glass J.I."/>
            <person name="Rusch D."/>
            <person name="Podicherti R."/>
            <person name="Tsui H.-C.T."/>
            <person name="Winkler M.E."/>
        </authorList>
    </citation>
    <scope>NUCLEOTIDE SEQUENCE</scope>
</reference>
<sequence>MTIPVHRITDARVCGAVTEQAGNSDVFANNLLVAVDGDPNSHGGGGLIAHSNQVFADNILTVNHTADTANPDAICPIPPHCGPSTDQGSPNVFTGDPSGDPIVIVPPAVIQKMELQVFVYIADPYDQSQYPDEEEIPFEEPDEVTVEEQQTEKHTPTVDTEEAVIPVQEKPEAKTHEDLCHPFDGILDQYLLEASKGEWLEKGITYHPTRI</sequence>
<evidence type="ECO:0000313" key="1">
    <source>
        <dbReference type="EMBL" id="SVD84371.1"/>
    </source>
</evidence>
<feature type="non-terminal residue" evidence="1">
    <location>
        <position position="1"/>
    </location>
</feature>
<dbReference type="EMBL" id="UINC01176980">
    <property type="protein sequence ID" value="SVD84371.1"/>
    <property type="molecule type" value="Genomic_DNA"/>
</dbReference>
<feature type="non-terminal residue" evidence="1">
    <location>
        <position position="211"/>
    </location>
</feature>
<name>A0A382YMY6_9ZZZZ</name>
<proteinExistence type="predicted"/>
<gene>
    <name evidence="1" type="ORF">METZ01_LOCUS437225</name>
</gene>
<organism evidence="1">
    <name type="scientific">marine metagenome</name>
    <dbReference type="NCBI Taxonomy" id="408172"/>
    <lineage>
        <taxon>unclassified sequences</taxon>
        <taxon>metagenomes</taxon>
        <taxon>ecological metagenomes</taxon>
    </lineage>
</organism>